<dbReference type="CDD" id="cd00519">
    <property type="entry name" value="Lipase_3"/>
    <property type="match status" value="1"/>
</dbReference>
<feature type="compositionally biased region" description="Basic and acidic residues" evidence="1">
    <location>
        <begin position="1117"/>
        <end position="1133"/>
    </location>
</feature>
<dbReference type="OrthoDB" id="426718at2759"/>
<dbReference type="Pfam" id="PF01764">
    <property type="entry name" value="Lipase_3"/>
    <property type="match status" value="1"/>
</dbReference>
<proteinExistence type="predicted"/>
<protein>
    <recommendedName>
        <fullName evidence="3">Fungal lipase-type domain-containing protein</fullName>
    </recommendedName>
</protein>
<feature type="domain" description="Fungal lipase-type" evidence="3">
    <location>
        <begin position="1178"/>
        <end position="1249"/>
    </location>
</feature>
<dbReference type="eggNOG" id="KOG4569">
    <property type="taxonomic scope" value="Eukaryota"/>
</dbReference>
<accession>A0A0L0G733</accession>
<feature type="transmembrane region" description="Helical" evidence="2">
    <location>
        <begin position="500"/>
        <end position="521"/>
    </location>
</feature>
<gene>
    <name evidence="4" type="ORF">SARC_02958</name>
</gene>
<reference evidence="4 5" key="1">
    <citation type="submission" date="2011-02" db="EMBL/GenBank/DDBJ databases">
        <title>The Genome Sequence of Sphaeroforma arctica JP610.</title>
        <authorList>
            <consortium name="The Broad Institute Genome Sequencing Platform"/>
            <person name="Russ C."/>
            <person name="Cuomo C."/>
            <person name="Young S.K."/>
            <person name="Zeng Q."/>
            <person name="Gargeya S."/>
            <person name="Alvarado L."/>
            <person name="Berlin A."/>
            <person name="Chapman S.B."/>
            <person name="Chen Z."/>
            <person name="Freedman E."/>
            <person name="Gellesch M."/>
            <person name="Goldberg J."/>
            <person name="Griggs A."/>
            <person name="Gujja S."/>
            <person name="Heilman E."/>
            <person name="Heiman D."/>
            <person name="Howarth C."/>
            <person name="Mehta T."/>
            <person name="Neiman D."/>
            <person name="Pearson M."/>
            <person name="Roberts A."/>
            <person name="Saif S."/>
            <person name="Shea T."/>
            <person name="Shenoy N."/>
            <person name="Sisk P."/>
            <person name="Stolte C."/>
            <person name="Sykes S."/>
            <person name="White J."/>
            <person name="Yandava C."/>
            <person name="Burger G."/>
            <person name="Gray M.W."/>
            <person name="Holland P.W.H."/>
            <person name="King N."/>
            <person name="Lang F.B.F."/>
            <person name="Roger A.J."/>
            <person name="Ruiz-Trillo I."/>
            <person name="Haas B."/>
            <person name="Nusbaum C."/>
            <person name="Birren B."/>
        </authorList>
    </citation>
    <scope>NUCLEOTIDE SEQUENCE [LARGE SCALE GENOMIC DNA]</scope>
    <source>
        <strain evidence="4 5">JP610</strain>
    </source>
</reference>
<evidence type="ECO:0000256" key="2">
    <source>
        <dbReference type="SAM" id="Phobius"/>
    </source>
</evidence>
<feature type="transmembrane region" description="Helical" evidence="2">
    <location>
        <begin position="94"/>
        <end position="121"/>
    </location>
</feature>
<feature type="transmembrane region" description="Helical" evidence="2">
    <location>
        <begin position="382"/>
        <end position="406"/>
    </location>
</feature>
<feature type="region of interest" description="Disordered" evidence="1">
    <location>
        <begin position="842"/>
        <end position="862"/>
    </location>
</feature>
<dbReference type="PANTHER" id="PTHR45856">
    <property type="entry name" value="ALPHA/BETA-HYDROLASES SUPERFAMILY PROTEIN"/>
    <property type="match status" value="1"/>
</dbReference>
<evidence type="ECO:0000259" key="3">
    <source>
        <dbReference type="Pfam" id="PF01764"/>
    </source>
</evidence>
<dbReference type="EMBL" id="KQ241737">
    <property type="protein sequence ID" value="KNC84847.1"/>
    <property type="molecule type" value="Genomic_DNA"/>
</dbReference>
<keyword evidence="2" id="KW-1133">Transmembrane helix</keyword>
<dbReference type="RefSeq" id="XP_014158749.1">
    <property type="nucleotide sequence ID" value="XM_014303274.1"/>
</dbReference>
<keyword evidence="5" id="KW-1185">Reference proteome</keyword>
<dbReference type="GeneID" id="25903462"/>
<evidence type="ECO:0000313" key="4">
    <source>
        <dbReference type="EMBL" id="KNC84847.1"/>
    </source>
</evidence>
<dbReference type="PANTHER" id="PTHR45856:SF11">
    <property type="entry name" value="FUNGAL LIPASE-LIKE DOMAIN-CONTAINING PROTEIN"/>
    <property type="match status" value="1"/>
</dbReference>
<dbReference type="GO" id="GO:0006629">
    <property type="term" value="P:lipid metabolic process"/>
    <property type="evidence" value="ECO:0007669"/>
    <property type="project" value="InterPro"/>
</dbReference>
<dbReference type="InterPro" id="IPR002921">
    <property type="entry name" value="Fungal_lipase-type"/>
</dbReference>
<evidence type="ECO:0000256" key="1">
    <source>
        <dbReference type="SAM" id="MobiDB-lite"/>
    </source>
</evidence>
<organism evidence="4 5">
    <name type="scientific">Sphaeroforma arctica JP610</name>
    <dbReference type="NCBI Taxonomy" id="667725"/>
    <lineage>
        <taxon>Eukaryota</taxon>
        <taxon>Ichthyosporea</taxon>
        <taxon>Ichthyophonida</taxon>
        <taxon>Sphaeroforma</taxon>
    </lineage>
</organism>
<dbReference type="Gene3D" id="3.40.50.1820">
    <property type="entry name" value="alpha/beta hydrolase"/>
    <property type="match status" value="2"/>
</dbReference>
<keyword evidence="2" id="KW-0472">Membrane</keyword>
<feature type="transmembrane region" description="Helical" evidence="2">
    <location>
        <begin position="626"/>
        <end position="649"/>
    </location>
</feature>
<dbReference type="SUPFAM" id="SSF53474">
    <property type="entry name" value="alpha/beta-Hydrolases"/>
    <property type="match status" value="1"/>
</dbReference>
<keyword evidence="2" id="KW-0812">Transmembrane</keyword>
<evidence type="ECO:0000313" key="5">
    <source>
        <dbReference type="Proteomes" id="UP000054560"/>
    </source>
</evidence>
<name>A0A0L0G733_9EUKA</name>
<feature type="transmembrane region" description="Helical" evidence="2">
    <location>
        <begin position="541"/>
        <end position="560"/>
    </location>
</feature>
<feature type="compositionally biased region" description="Basic and acidic residues" evidence="1">
    <location>
        <begin position="851"/>
        <end position="862"/>
    </location>
</feature>
<feature type="transmembrane region" description="Helical" evidence="2">
    <location>
        <begin position="467"/>
        <end position="488"/>
    </location>
</feature>
<sequence>MMSNTMAAETSQSITEELYSNSDNTTHTMSSNISHSTGDALHSPVNTVHVNGDAFHSIGKDVAQRNGSDVVAGGKVRLKSSPVIRLEAISRTEFVCITSLVFMATVFLVVLLLVMPSWMLLESHYPVTMCTPDDVAAFGMSLGKQMSCVYVCDATAIYSQLLKANMDNDTLCGKDGDVLELDSNTTLVCAYDNLYQGVNESMIDMNNSTNLTTVLLSTYTDYQPINGDFDVLMYISRPPSENWDGQPYTLHLNFTVILQGQQIAEQNTILNSIVSHAGDLECGWVGSVCEVSLLTASELGRDDCADLFEFESITVQVLFHQWFSPFSATLNMATTNSVNNTIADSKNTTTTTTTTTTQLKANSGTSEHGSSVSVVYITVSDAFLWCIFGTHVLLGGGMVVYTVVFIRMTYAHTQLPFSEWIVERKWAVCQCVAAIIVASDPVYYMAVSNIIYTSTAALTTLIATDELIVNLSVGVIFFVNLLFMHSFYMEGHVSMGSWRFYLSKIVFLCVWVAVVLLLFSFEFMELFDKASYQAIGRMDTAGFVLSITLVSFYFGRMMWVGHLNVRRFRGEWSLYVRHRQIGVRVMILYQSMVYVIWILEGSVLPNVWLNRLRVDRYDSYTGFSTLFVRSFATNVLVVLTVVSTTYGYLPPSKEQLDVAVTEVSILNRSSHVRGVFSLYTAHWMRAGSRFAYKHTTVGVQRQSACGTPYHQISAPGLCKSDGGESKGDGRLCSESHSTTERNPSGEIVLNSVYTAGMTGDVDPEHETGRGFLGRECVNRDTQVVSPRRMARQGYVGVVSRAVCVGAVSSVRRTQTCCAQEGVCLRDDVCCAHAAVNCSVRGSGRRNSIHTASDRQSHTGDPCTRDRGCGLLGGRLVSGSHLPHTHGVFGRSSAQHCAETSEGIAAYALGQEVGNPYQGQEVGSPCQVQAVGSPYSGRRPMPSVSNNACPEPHMKTLGIGKVSQAEREGMQTFKTAFEGNNTDYHVIEHVEDAATDTHFLVFTQDDNLVISFRGTKSKDNAVTDLRASLVPTCTDLTRASRRSRHSCATQSDCRTENVLVHQGFMMAFASIRERLFACMRQQIERAQDLQGPGANVCAQCSVLRTAGRETTGDASTKPLRDADPHLASDGDHMPDLASEVVSNRHRTSPHRESPCTIPSHTSGIGCGEISGKRPAPLHTFITGHSLGGALATLCAFELAQEFATSELELTVYTFGSPRVGNSRFAAQYNQLVPNTHRLVNDGDPVCGLPKFMAPQFLNITYKHVGTCYVIAERGDMIINPCFPERMFQLRSKRIPSQHTIGSYRTGILRCLKTMTRRLLAQQKGQPLEAEAEASYELGTALQVFTSVLSAPSEMYTYDNEAGAADDGLHQYAKDPSQAGPASVRYLKDVAQMSLNDSMALNSRKSRRKPRRGSSASVHEDTRQQKGGKVLHRTPTIPPAARPSSSTVQLSHLKHLKRALSTRDMHHRDASLIKPIADARETTRFDAPWEDHSVATAPSVPAYDIETGGKEKAEEKIL</sequence>
<dbReference type="InterPro" id="IPR051218">
    <property type="entry name" value="Sec_MonoDiacylglyc_Lipase"/>
</dbReference>
<dbReference type="InterPro" id="IPR029058">
    <property type="entry name" value="AB_hydrolase_fold"/>
</dbReference>
<dbReference type="Proteomes" id="UP000054560">
    <property type="component" value="Unassembled WGS sequence"/>
</dbReference>
<feature type="region of interest" description="Disordered" evidence="1">
    <location>
        <begin position="1395"/>
        <end position="1448"/>
    </location>
</feature>
<feature type="region of interest" description="Disordered" evidence="1">
    <location>
        <begin position="1107"/>
        <end position="1134"/>
    </location>
</feature>
<feature type="transmembrane region" description="Helical" evidence="2">
    <location>
        <begin position="581"/>
        <end position="599"/>
    </location>
</feature>